<dbReference type="RefSeq" id="WP_249338323.1">
    <property type="nucleotide sequence ID" value="NZ_JAGXOE010000215.1"/>
</dbReference>
<name>A0ABS5NJK7_TSUPA</name>
<sequence length="207" mass="22412">MLRALEGCGWLRREVSVLLCAIVAGGCAVSVPGEGVPDGNVAARTSVTARPLPFVPQYEGRTNERNDGTTFEPCIAYSDAELRALGADPRSVKDVMISVSPNYRGCRWQSPDSAAYFSQTLGNEVSLEIYKAKQRTRPWQPDRIINGRTVILTTEGDDGCFASFMSENAIVHSAYTVDGWGRKPSPGLVAECNKAIEWATLAISKAP</sequence>
<protein>
    <submittedName>
        <fullName evidence="1">DUF3558 domain-containing protein</fullName>
    </submittedName>
</protein>
<comment type="caution">
    <text evidence="1">The sequence shown here is derived from an EMBL/GenBank/DDBJ whole genome shotgun (WGS) entry which is preliminary data.</text>
</comment>
<dbReference type="Proteomes" id="UP000676853">
    <property type="component" value="Unassembled WGS sequence"/>
</dbReference>
<dbReference type="EMBL" id="JAGXOE010000215">
    <property type="protein sequence ID" value="MBS4104496.1"/>
    <property type="molecule type" value="Genomic_DNA"/>
</dbReference>
<gene>
    <name evidence="1" type="ORF">KFZ73_25110</name>
</gene>
<evidence type="ECO:0000313" key="2">
    <source>
        <dbReference type="Proteomes" id="UP000676853"/>
    </source>
</evidence>
<keyword evidence="2" id="KW-1185">Reference proteome</keyword>
<accession>A0ABS5NJK7</accession>
<dbReference type="Pfam" id="PF12079">
    <property type="entry name" value="DUF3558"/>
    <property type="match status" value="1"/>
</dbReference>
<organism evidence="1 2">
    <name type="scientific">Tsukamurella paurometabola</name>
    <name type="common">Corynebacterium paurometabolum</name>
    <dbReference type="NCBI Taxonomy" id="2061"/>
    <lineage>
        <taxon>Bacteria</taxon>
        <taxon>Bacillati</taxon>
        <taxon>Actinomycetota</taxon>
        <taxon>Actinomycetes</taxon>
        <taxon>Mycobacteriales</taxon>
        <taxon>Tsukamurellaceae</taxon>
        <taxon>Tsukamurella</taxon>
    </lineage>
</organism>
<dbReference type="PROSITE" id="PS51257">
    <property type="entry name" value="PROKAR_LIPOPROTEIN"/>
    <property type="match status" value="1"/>
</dbReference>
<proteinExistence type="predicted"/>
<evidence type="ECO:0000313" key="1">
    <source>
        <dbReference type="EMBL" id="MBS4104496.1"/>
    </source>
</evidence>
<dbReference type="InterPro" id="IPR024520">
    <property type="entry name" value="DUF3558"/>
</dbReference>
<reference evidence="1 2" key="1">
    <citation type="submission" date="2021-04" db="EMBL/GenBank/DDBJ databases">
        <title>Whole genome sequence analysis of a thiophenic sulfur metabolizing bacteria.</title>
        <authorList>
            <person name="Akhtar N."/>
            <person name="Akram J."/>
            <person name="Aslam A."/>
        </authorList>
    </citation>
    <scope>NUCLEOTIDE SEQUENCE [LARGE SCALE GENOMIC DNA]</scope>
    <source>
        <strain evidence="1 2">3OW</strain>
    </source>
</reference>